<accession>A0A922LCB9</accession>
<reference evidence="1" key="2">
    <citation type="journal article" date="2019" name="Gigascience">
        <title>High-quality Schistosoma haematobium genome achieved by single-molecule and long-range sequencing.</title>
        <authorList>
            <person name="Stroehlein A.J."/>
            <person name="Korhonen P.K."/>
            <person name="Chong T.M."/>
            <person name="Lim Y.L."/>
            <person name="Chan K.G."/>
            <person name="Webster B."/>
            <person name="Rollinson D."/>
            <person name="Brindley P.J."/>
            <person name="Gasser R.B."/>
            <person name="Young N.D."/>
        </authorList>
    </citation>
    <scope>NUCLEOTIDE SEQUENCE</scope>
</reference>
<proteinExistence type="predicted"/>
<evidence type="ECO:0000313" key="2">
    <source>
        <dbReference type="Proteomes" id="UP000471633"/>
    </source>
</evidence>
<dbReference type="AlphaFoldDB" id="A0A922LCB9"/>
<comment type="caution">
    <text evidence="1">The sequence shown here is derived from an EMBL/GenBank/DDBJ whole genome shotgun (WGS) entry which is preliminary data.</text>
</comment>
<reference evidence="1" key="4">
    <citation type="journal article" date="2022" name="PLoS Pathog.">
        <title>Chromosome-level genome of Schistosoma haematobium underpins genome-wide explorations of molecular variation.</title>
        <authorList>
            <person name="Stroehlein A.J."/>
            <person name="Korhonen P.K."/>
            <person name="Lee V.V."/>
            <person name="Ralph S.A."/>
            <person name="Mentink-Kane M."/>
            <person name="You H."/>
            <person name="McManus D.P."/>
            <person name="Tchuente L.T."/>
            <person name="Stothard J.R."/>
            <person name="Kaur P."/>
            <person name="Dudchenko O."/>
            <person name="Aiden E.L."/>
            <person name="Yang B."/>
            <person name="Yang H."/>
            <person name="Emery A.M."/>
            <person name="Webster B.L."/>
            <person name="Brindley P.J."/>
            <person name="Rollinson D."/>
            <person name="Chang B.C.H."/>
            <person name="Gasser R.B."/>
            <person name="Young N.D."/>
        </authorList>
    </citation>
    <scope>NUCLEOTIDE SEQUENCE</scope>
</reference>
<protein>
    <submittedName>
        <fullName evidence="1">MICAL-like 1</fullName>
    </submittedName>
</protein>
<organism evidence="1 2">
    <name type="scientific">Schistosoma haematobium</name>
    <name type="common">Blood fluke</name>
    <dbReference type="NCBI Taxonomy" id="6185"/>
    <lineage>
        <taxon>Eukaryota</taxon>
        <taxon>Metazoa</taxon>
        <taxon>Spiralia</taxon>
        <taxon>Lophotrochozoa</taxon>
        <taxon>Platyhelminthes</taxon>
        <taxon>Trematoda</taxon>
        <taxon>Digenea</taxon>
        <taxon>Strigeidida</taxon>
        <taxon>Schistosomatoidea</taxon>
        <taxon>Schistosomatidae</taxon>
        <taxon>Schistosoma</taxon>
    </lineage>
</organism>
<keyword evidence="2" id="KW-1185">Reference proteome</keyword>
<name>A0A922LCB9_SCHHA</name>
<reference evidence="1" key="3">
    <citation type="submission" date="2021-06" db="EMBL/GenBank/DDBJ databases">
        <title>Chromosome-level genome assembly for S. haematobium.</title>
        <authorList>
            <person name="Stroehlein A.J."/>
        </authorList>
    </citation>
    <scope>NUCLEOTIDE SEQUENCE</scope>
</reference>
<dbReference type="GeneID" id="75576252"/>
<dbReference type="EMBL" id="AMPZ03000102">
    <property type="protein sequence ID" value="KAH9578507.1"/>
    <property type="molecule type" value="Genomic_DNA"/>
</dbReference>
<dbReference type="KEGG" id="shx:MS3_00000177"/>
<reference evidence="1" key="1">
    <citation type="journal article" date="2012" name="Nat. Genet.">
        <title>Whole-genome sequence of Schistosoma haematobium.</title>
        <authorList>
            <person name="Young N.D."/>
            <person name="Jex A.R."/>
            <person name="Li B."/>
            <person name="Liu S."/>
            <person name="Yang L."/>
            <person name="Xiong Z."/>
            <person name="Li Y."/>
            <person name="Cantacessi C."/>
            <person name="Hall R.S."/>
            <person name="Xu X."/>
            <person name="Chen F."/>
            <person name="Wu X."/>
            <person name="Zerlotini A."/>
            <person name="Oliveira G."/>
            <person name="Hofmann A."/>
            <person name="Zhang G."/>
            <person name="Fang X."/>
            <person name="Kang Y."/>
            <person name="Campbell B.E."/>
            <person name="Loukas A."/>
            <person name="Ranganathan S."/>
            <person name="Rollinson D."/>
            <person name="Rinaldi G."/>
            <person name="Brindley P.J."/>
            <person name="Yang H."/>
            <person name="Wang J."/>
            <person name="Wang J."/>
            <person name="Gasser R.B."/>
        </authorList>
    </citation>
    <scope>NUCLEOTIDE SEQUENCE</scope>
</reference>
<dbReference type="RefSeq" id="XP_051063992.1">
    <property type="nucleotide sequence ID" value="XM_051208049.1"/>
</dbReference>
<evidence type="ECO:0000313" key="1">
    <source>
        <dbReference type="EMBL" id="KAH9578507.1"/>
    </source>
</evidence>
<dbReference type="CTD" id="75576252"/>
<gene>
    <name evidence="1" type="primary">MICALL1_1</name>
    <name evidence="1" type="ORF">MS3_00000177</name>
</gene>
<sequence>MKTNCDFIFHYNTPLLYTFCVDILKTKEEKAREEELIADLLCVVDKRAELSESTGDFKPKHRARSSSRRTLESKFKQICLSLRHPSLSQTNLSTIRDKSLKKYGS</sequence>
<dbReference type="Proteomes" id="UP000471633">
    <property type="component" value="Unassembled WGS sequence"/>
</dbReference>